<dbReference type="EMBL" id="MEVA01000003">
    <property type="protein sequence ID" value="OGC47810.1"/>
    <property type="molecule type" value="Genomic_DNA"/>
</dbReference>
<gene>
    <name evidence="5" type="ORF">A2886_00280</name>
</gene>
<accession>A0A1F4USN3</accession>
<keyword evidence="1" id="KW-0175">Coiled coil</keyword>
<feature type="region of interest" description="Disordered" evidence="2">
    <location>
        <begin position="529"/>
        <end position="549"/>
    </location>
</feature>
<dbReference type="Pfam" id="PF08486">
    <property type="entry name" value="SpoIID"/>
    <property type="match status" value="1"/>
</dbReference>
<evidence type="ECO:0000256" key="3">
    <source>
        <dbReference type="SAM" id="Phobius"/>
    </source>
</evidence>
<organism evidence="5 6">
    <name type="scientific">candidate division WWE3 bacterium RIFCSPHIGHO2_01_FULL_42_13</name>
    <dbReference type="NCBI Taxonomy" id="1802617"/>
    <lineage>
        <taxon>Bacteria</taxon>
        <taxon>Katanobacteria</taxon>
    </lineage>
</organism>
<keyword evidence="3" id="KW-0472">Membrane</keyword>
<feature type="compositionally biased region" description="Basic and acidic residues" evidence="2">
    <location>
        <begin position="534"/>
        <end position="545"/>
    </location>
</feature>
<evidence type="ECO:0000313" key="5">
    <source>
        <dbReference type="EMBL" id="OGC47810.1"/>
    </source>
</evidence>
<dbReference type="InterPro" id="IPR013693">
    <property type="entry name" value="SpoIID/LytB_N"/>
</dbReference>
<feature type="coiled-coil region" evidence="1">
    <location>
        <begin position="187"/>
        <end position="253"/>
    </location>
</feature>
<dbReference type="Proteomes" id="UP000176608">
    <property type="component" value="Unassembled WGS sequence"/>
</dbReference>
<evidence type="ECO:0000256" key="2">
    <source>
        <dbReference type="SAM" id="MobiDB-lite"/>
    </source>
</evidence>
<keyword evidence="3" id="KW-0812">Transmembrane</keyword>
<evidence type="ECO:0000256" key="1">
    <source>
        <dbReference type="SAM" id="Coils"/>
    </source>
</evidence>
<name>A0A1F4USN3_UNCKA</name>
<reference evidence="5 6" key="1">
    <citation type="journal article" date="2016" name="Nat. Commun.">
        <title>Thousands of microbial genomes shed light on interconnected biogeochemical processes in an aquifer system.</title>
        <authorList>
            <person name="Anantharaman K."/>
            <person name="Brown C.T."/>
            <person name="Hug L.A."/>
            <person name="Sharon I."/>
            <person name="Castelle C.J."/>
            <person name="Probst A.J."/>
            <person name="Thomas B.C."/>
            <person name="Singh A."/>
            <person name="Wilkins M.J."/>
            <person name="Karaoz U."/>
            <person name="Brodie E.L."/>
            <person name="Williams K.H."/>
            <person name="Hubbard S.S."/>
            <person name="Banfield J.F."/>
        </authorList>
    </citation>
    <scope>NUCLEOTIDE SEQUENCE [LARGE SCALE GENOMIC DNA]</scope>
</reference>
<sequence>MPTVRNYRGYDTTSQVSLLFIAFFVITFALFVPVVFATHECKDKEGTELDECLANAKSAASEDLSSARSSLNRVVDDINKYLSELSVTQSQIDQLQIDINGVYAELYKINNNLEVRRVRLQDSVSLRDSVIRAYYQSGKLSALEFFVLQTPSLNGFRLSSLVYAYDKSVTEEALNIIKRLHFEITIFEKDKAEAEGLKTELETAQQRLISLKTDIDAKRAQAEAEKAELGEEIASLEQKIADLSAKQQAILAAKGGEGVVSGYEAGEYELPDPPFSPAFAAMSYGAYTHYNGMSQYGARGRAEDGQSYEKILNHYYETDVKDEWDDDGDEEIDVEGYGEMSFQEYLYGIAEMPSSWHEEALKAQAVAARTYAYRAGKPICTSDSCQVFSICKATGEYQDGTTDENCEQKYNSSGAWRDAVDDTNGKILDDPETSQYSSTTGGYLNQSGWDADGDWPGDAYEKKGKSPWFYKAWYTQTYNDNSDKCGRSTPWLDEEEMADILNSWVVWSKGSGDERDHISPVTTSCWGGDPYSNDEMKDKADDHGDSYSSVNSVSVDIGNNGRTATVHFGTDNGSVNISGEDFKTVFNLRAPGYVSLRSRLFDIEMEN</sequence>
<keyword evidence="3" id="KW-1133">Transmembrane helix</keyword>
<evidence type="ECO:0000259" key="4">
    <source>
        <dbReference type="Pfam" id="PF08486"/>
    </source>
</evidence>
<feature type="transmembrane region" description="Helical" evidence="3">
    <location>
        <begin position="16"/>
        <end position="36"/>
    </location>
</feature>
<protein>
    <recommendedName>
        <fullName evidence="4">Sporulation stage II protein D amidase enhancer LytB N-terminal domain-containing protein</fullName>
    </recommendedName>
</protein>
<proteinExistence type="predicted"/>
<dbReference type="STRING" id="1802617.A2886_00280"/>
<dbReference type="AlphaFoldDB" id="A0A1F4USN3"/>
<dbReference type="Gene3D" id="6.10.250.3150">
    <property type="match status" value="1"/>
</dbReference>
<comment type="caution">
    <text evidence="5">The sequence shown here is derived from an EMBL/GenBank/DDBJ whole genome shotgun (WGS) entry which is preliminary data.</text>
</comment>
<evidence type="ECO:0000313" key="6">
    <source>
        <dbReference type="Proteomes" id="UP000176608"/>
    </source>
</evidence>
<feature type="domain" description="Sporulation stage II protein D amidase enhancer LytB N-terminal" evidence="4">
    <location>
        <begin position="339"/>
        <end position="428"/>
    </location>
</feature>